<evidence type="ECO:0000313" key="1">
    <source>
        <dbReference type="EMBL" id="VEU79996.1"/>
    </source>
</evidence>
<protein>
    <submittedName>
        <fullName evidence="1">Uncharacterized protein conserved in bacteria</fullName>
    </submittedName>
</protein>
<keyword evidence="2" id="KW-1185">Reference proteome</keyword>
<proteinExistence type="predicted"/>
<dbReference type="EMBL" id="LR215048">
    <property type="protein sequence ID" value="VEU79996.1"/>
    <property type="molecule type" value="Genomic_DNA"/>
</dbReference>
<organism evidence="1 2">
    <name type="scientific">Haploplasma axanthum</name>
    <name type="common">Acholeplasma axanthum</name>
    <dbReference type="NCBI Taxonomy" id="29552"/>
    <lineage>
        <taxon>Bacteria</taxon>
        <taxon>Bacillati</taxon>
        <taxon>Mycoplasmatota</taxon>
        <taxon>Mollicutes</taxon>
        <taxon>Acholeplasmatales</taxon>
        <taxon>Acholeplasmataceae</taxon>
        <taxon>Haploplasma</taxon>
    </lineage>
</organism>
<evidence type="ECO:0000313" key="2">
    <source>
        <dbReference type="Proteomes" id="UP000289841"/>
    </source>
</evidence>
<dbReference type="InterPro" id="IPR009387">
    <property type="entry name" value="HigB-2"/>
</dbReference>
<dbReference type="RefSeq" id="WP_035375566.1">
    <property type="nucleotide sequence ID" value="NZ_LR215048.1"/>
</dbReference>
<dbReference type="Proteomes" id="UP000289841">
    <property type="component" value="Chromosome"/>
</dbReference>
<dbReference type="STRING" id="1278311.GCA_000428705_00409"/>
<name>A0A449BC35_HAPAX</name>
<sequence>MAELVLIEDTSTLTEIFDNYIFNIDSDIKYFSTCNANNQKKLSSHILSCCNKKQHGDILLGNKSHVFISKLRIPDECSNKGKRSGYRCIILVDLDEAIIFLLHLYSKSKKKNLDKKEEKNLERLLSEYLDNKGE</sequence>
<dbReference type="AlphaFoldDB" id="A0A449BC35"/>
<accession>A0A449BC35</accession>
<dbReference type="KEGG" id="aaxa:NCTC10138_00349"/>
<dbReference type="Pfam" id="PF06296">
    <property type="entry name" value="RelE"/>
    <property type="match status" value="1"/>
</dbReference>
<gene>
    <name evidence="1" type="ORF">NCTC10138_00349</name>
</gene>
<reference evidence="1 2" key="1">
    <citation type="submission" date="2019-01" db="EMBL/GenBank/DDBJ databases">
        <authorList>
            <consortium name="Pathogen Informatics"/>
        </authorList>
    </citation>
    <scope>NUCLEOTIDE SEQUENCE [LARGE SCALE GENOMIC DNA]</scope>
    <source>
        <strain evidence="1 2">NCTC10138</strain>
    </source>
</reference>